<evidence type="ECO:0000256" key="4">
    <source>
        <dbReference type="ARBA" id="ARBA00022597"/>
    </source>
</evidence>
<dbReference type="InterPro" id="IPR020846">
    <property type="entry name" value="MFS_dom"/>
</dbReference>
<dbReference type="Pfam" id="PF00083">
    <property type="entry name" value="Sugar_tr"/>
    <property type="match status" value="1"/>
</dbReference>
<evidence type="ECO:0000256" key="9">
    <source>
        <dbReference type="SAM" id="Phobius"/>
    </source>
</evidence>
<evidence type="ECO:0000259" key="10">
    <source>
        <dbReference type="PROSITE" id="PS50850"/>
    </source>
</evidence>
<dbReference type="SUPFAM" id="SSF103473">
    <property type="entry name" value="MFS general substrate transporter"/>
    <property type="match status" value="1"/>
</dbReference>
<organism evidence="11">
    <name type="scientific">Citrobacter koseri</name>
    <name type="common">Citrobacter diversus</name>
    <dbReference type="NCBI Taxonomy" id="545"/>
    <lineage>
        <taxon>Bacteria</taxon>
        <taxon>Pseudomonadati</taxon>
        <taxon>Pseudomonadota</taxon>
        <taxon>Gammaproteobacteria</taxon>
        <taxon>Enterobacterales</taxon>
        <taxon>Enterobacteriaceae</taxon>
        <taxon>Citrobacter</taxon>
    </lineage>
</organism>
<dbReference type="InterPro" id="IPR005828">
    <property type="entry name" value="MFS_sugar_transport-like"/>
</dbReference>
<feature type="transmembrane region" description="Helical" evidence="9">
    <location>
        <begin position="38"/>
        <end position="59"/>
    </location>
</feature>
<keyword evidence="8 9" id="KW-0472">Membrane</keyword>
<dbReference type="Gene3D" id="1.20.1250.20">
    <property type="entry name" value="MFS general substrate transporter like domains"/>
    <property type="match status" value="1"/>
</dbReference>
<feature type="domain" description="Major facilitator superfamily (MFS) profile" evidence="10">
    <location>
        <begin position="1"/>
        <end position="67"/>
    </location>
</feature>
<accession>A0A078LDC2</accession>
<comment type="subcellular location">
    <subcellularLocation>
        <location evidence="1">Membrane</location>
    </subcellularLocation>
</comment>
<dbReference type="GO" id="GO:0016020">
    <property type="term" value="C:membrane"/>
    <property type="evidence" value="ECO:0007669"/>
    <property type="project" value="UniProtKB-SubCell"/>
</dbReference>
<dbReference type="InterPro" id="IPR050814">
    <property type="entry name" value="Myo-inositol_Transporter"/>
</dbReference>
<protein>
    <submittedName>
        <fullName evidence="11">Sugar transporter</fullName>
    </submittedName>
</protein>
<keyword evidence="5 9" id="KW-0812">Transmembrane</keyword>
<keyword evidence="3" id="KW-1003">Cell membrane</keyword>
<evidence type="ECO:0000313" key="11">
    <source>
        <dbReference type="EMBL" id="CDZ82154.1"/>
    </source>
</evidence>
<sequence length="95" mass="10370">MSEIFPNRVRGLAMSLGTLALWIACFLLTYTFPLLNAGLGAAGSFLLYGVICAMGYFYVLRNVPETKGVTLEALEEQLAARHVKSSPSTQQRSAR</sequence>
<keyword evidence="7 9" id="KW-1133">Transmembrane helix</keyword>
<evidence type="ECO:0000256" key="7">
    <source>
        <dbReference type="ARBA" id="ARBA00022989"/>
    </source>
</evidence>
<evidence type="ECO:0000256" key="5">
    <source>
        <dbReference type="ARBA" id="ARBA00022692"/>
    </source>
</evidence>
<name>A0A078LDC2_CITKO</name>
<evidence type="ECO:0000256" key="1">
    <source>
        <dbReference type="ARBA" id="ARBA00004370"/>
    </source>
</evidence>
<gene>
    <name evidence="11" type="ORF">BN1086_00223</name>
</gene>
<dbReference type="EMBL" id="LK931336">
    <property type="protein sequence ID" value="CDZ82154.1"/>
    <property type="molecule type" value="Genomic_DNA"/>
</dbReference>
<dbReference type="PATRIC" id="fig|545.12.peg.209"/>
<dbReference type="AlphaFoldDB" id="A0A078LDC2"/>
<proteinExistence type="predicted"/>
<dbReference type="InterPro" id="IPR036259">
    <property type="entry name" value="MFS_trans_sf"/>
</dbReference>
<feature type="transmembrane region" description="Helical" evidence="9">
    <location>
        <begin position="12"/>
        <end position="32"/>
    </location>
</feature>
<reference evidence="11" key="1">
    <citation type="submission" date="2014-06" db="EMBL/GenBank/DDBJ databases">
        <authorList>
            <person name="Urmite Genomes Urmite Genomes"/>
        </authorList>
    </citation>
    <scope>NUCLEOTIDE SEQUENCE</scope>
</reference>
<evidence type="ECO:0000256" key="6">
    <source>
        <dbReference type="ARBA" id="ARBA00022847"/>
    </source>
</evidence>
<dbReference type="PANTHER" id="PTHR48020:SF12">
    <property type="entry name" value="PROTON MYO-INOSITOL COTRANSPORTER"/>
    <property type="match status" value="1"/>
</dbReference>
<keyword evidence="6" id="KW-0769">Symport</keyword>
<evidence type="ECO:0000256" key="8">
    <source>
        <dbReference type="ARBA" id="ARBA00023136"/>
    </source>
</evidence>
<evidence type="ECO:0000256" key="3">
    <source>
        <dbReference type="ARBA" id="ARBA00022475"/>
    </source>
</evidence>
<dbReference type="PROSITE" id="PS50850">
    <property type="entry name" value="MFS"/>
    <property type="match status" value="1"/>
</dbReference>
<dbReference type="PANTHER" id="PTHR48020">
    <property type="entry name" value="PROTON MYO-INOSITOL COTRANSPORTER"/>
    <property type="match status" value="1"/>
</dbReference>
<keyword evidence="4 11" id="KW-0762">Sugar transport</keyword>
<evidence type="ECO:0000256" key="2">
    <source>
        <dbReference type="ARBA" id="ARBA00022448"/>
    </source>
</evidence>
<keyword evidence="2" id="KW-0813">Transport</keyword>
<dbReference type="GO" id="GO:0015293">
    <property type="term" value="F:symporter activity"/>
    <property type="evidence" value="ECO:0007669"/>
    <property type="project" value="UniProtKB-KW"/>
</dbReference>